<reference evidence="1 2" key="1">
    <citation type="submission" date="2019-02" db="EMBL/GenBank/DDBJ databases">
        <title>Deep-cultivation of Planctomycetes and their phenomic and genomic characterization uncovers novel biology.</title>
        <authorList>
            <person name="Wiegand S."/>
            <person name="Jogler M."/>
            <person name="Boedeker C."/>
            <person name="Pinto D."/>
            <person name="Vollmers J."/>
            <person name="Rivas-Marin E."/>
            <person name="Kohn T."/>
            <person name="Peeters S.H."/>
            <person name="Heuer A."/>
            <person name="Rast P."/>
            <person name="Oberbeckmann S."/>
            <person name="Bunk B."/>
            <person name="Jeske O."/>
            <person name="Meyerdierks A."/>
            <person name="Storesund J.E."/>
            <person name="Kallscheuer N."/>
            <person name="Luecker S."/>
            <person name="Lage O.M."/>
            <person name="Pohl T."/>
            <person name="Merkel B.J."/>
            <person name="Hornburger P."/>
            <person name="Mueller R.-W."/>
            <person name="Bruemmer F."/>
            <person name="Labrenz M."/>
            <person name="Spormann A.M."/>
            <person name="Op den Camp H."/>
            <person name="Overmann J."/>
            <person name="Amann R."/>
            <person name="Jetten M.S.M."/>
            <person name="Mascher T."/>
            <person name="Medema M.H."/>
            <person name="Devos D.P."/>
            <person name="Kaster A.-K."/>
            <person name="Ovreas L."/>
            <person name="Rohde M."/>
            <person name="Galperin M.Y."/>
            <person name="Jogler C."/>
        </authorList>
    </citation>
    <scope>NUCLEOTIDE SEQUENCE [LARGE SCALE GENOMIC DNA]</scope>
    <source>
        <strain evidence="1 2">TBK1r</strain>
    </source>
</reference>
<name>A0ABX5Y473_9BACT</name>
<protein>
    <recommendedName>
        <fullName evidence="3">Apolipoprotein acyltransferase</fullName>
    </recommendedName>
</protein>
<dbReference type="EMBL" id="CP036432">
    <property type="protein sequence ID" value="QDV86889.1"/>
    <property type="molecule type" value="Genomic_DNA"/>
</dbReference>
<dbReference type="Proteomes" id="UP000318081">
    <property type="component" value="Chromosome"/>
</dbReference>
<evidence type="ECO:0000313" key="2">
    <source>
        <dbReference type="Proteomes" id="UP000318081"/>
    </source>
</evidence>
<evidence type="ECO:0000313" key="1">
    <source>
        <dbReference type="EMBL" id="QDV86889.1"/>
    </source>
</evidence>
<sequence>MTTTAFVERCRELAAGSGCGEQTPCSPGPELSESESLIGFFQLFRPDGGDLNGLFDALRQGDQLSDRLQSAYQAAGDDRRPQGGRDAFFIVRSPAPLSPELAEHHAVTWIQGLQQLAEAVGDTHVALRLTSPPKIRVLEGIPPKHPKQPHERTELLNVFLDHAPALTEKVAGVDPHAELLRPAYYFIACDAMLRDYLMWPFYAEQTGLTDPFESYFTLWAHGVKFRIFQENQIDIYLPRHPEGSQD</sequence>
<evidence type="ECO:0008006" key="3">
    <source>
        <dbReference type="Google" id="ProtNLM"/>
    </source>
</evidence>
<gene>
    <name evidence="1" type="ORF">TBK1r_59160</name>
</gene>
<dbReference type="RefSeq" id="WP_419580483.1">
    <property type="nucleotide sequence ID" value="NZ_CP036432.1"/>
</dbReference>
<organism evidence="1 2">
    <name type="scientific">Stieleria magnilauensis</name>
    <dbReference type="NCBI Taxonomy" id="2527963"/>
    <lineage>
        <taxon>Bacteria</taxon>
        <taxon>Pseudomonadati</taxon>
        <taxon>Planctomycetota</taxon>
        <taxon>Planctomycetia</taxon>
        <taxon>Pirellulales</taxon>
        <taxon>Pirellulaceae</taxon>
        <taxon>Stieleria</taxon>
    </lineage>
</organism>
<proteinExistence type="predicted"/>
<keyword evidence="2" id="KW-1185">Reference proteome</keyword>
<accession>A0ABX5Y473</accession>